<name>A0AAN9J8F5_CLITE</name>
<organism evidence="2 3">
    <name type="scientific">Clitoria ternatea</name>
    <name type="common">Butterfly pea</name>
    <dbReference type="NCBI Taxonomy" id="43366"/>
    <lineage>
        <taxon>Eukaryota</taxon>
        <taxon>Viridiplantae</taxon>
        <taxon>Streptophyta</taxon>
        <taxon>Embryophyta</taxon>
        <taxon>Tracheophyta</taxon>
        <taxon>Spermatophyta</taxon>
        <taxon>Magnoliopsida</taxon>
        <taxon>eudicotyledons</taxon>
        <taxon>Gunneridae</taxon>
        <taxon>Pentapetalae</taxon>
        <taxon>rosids</taxon>
        <taxon>fabids</taxon>
        <taxon>Fabales</taxon>
        <taxon>Fabaceae</taxon>
        <taxon>Papilionoideae</taxon>
        <taxon>50 kb inversion clade</taxon>
        <taxon>NPAAA clade</taxon>
        <taxon>indigoferoid/millettioid clade</taxon>
        <taxon>Phaseoleae</taxon>
        <taxon>Clitoria</taxon>
    </lineage>
</organism>
<feature type="domain" description="Glycosyl transferase CAP10" evidence="1">
    <location>
        <begin position="49"/>
        <end position="255"/>
    </location>
</feature>
<dbReference type="InterPro" id="IPR006598">
    <property type="entry name" value="CAP10"/>
</dbReference>
<protein>
    <recommendedName>
        <fullName evidence="1">Glycosyl transferase CAP10 domain-containing protein</fullName>
    </recommendedName>
</protein>
<evidence type="ECO:0000313" key="3">
    <source>
        <dbReference type="Proteomes" id="UP001359559"/>
    </source>
</evidence>
<dbReference type="InterPro" id="IPR051091">
    <property type="entry name" value="O-Glucosyltr/Glycosyltrsf_90"/>
</dbReference>
<dbReference type="Proteomes" id="UP001359559">
    <property type="component" value="Unassembled WGS sequence"/>
</dbReference>
<evidence type="ECO:0000313" key="2">
    <source>
        <dbReference type="EMBL" id="KAK7292644.1"/>
    </source>
</evidence>
<comment type="caution">
    <text evidence="2">The sequence shown here is derived from an EMBL/GenBank/DDBJ whole genome shotgun (WGS) entry which is preliminary data.</text>
</comment>
<proteinExistence type="predicted"/>
<gene>
    <name evidence="2" type="ORF">RJT34_15495</name>
</gene>
<dbReference type="PANTHER" id="PTHR12203:SF74">
    <property type="entry name" value="GLYCOSYLTRANSFERASE"/>
    <property type="match status" value="1"/>
</dbReference>
<dbReference type="Pfam" id="PF05686">
    <property type="entry name" value="Glyco_transf_90"/>
    <property type="match status" value="2"/>
</dbReference>
<evidence type="ECO:0000259" key="1">
    <source>
        <dbReference type="SMART" id="SM00672"/>
    </source>
</evidence>
<sequence>MLEGAKSSAHFRLVIVDGKAYVERFRPSIERDVFTLWGILQLLRVYPGKLPDLELMFDCFDRPVIPKGNAPPPLFRYCSDQWSSEVVFPDWSFWGWAEINIKPWRDVLKDIIEGSKKTKWKDREPYAYWKGNPKVADSRKNLLTCNVTEQNDWNTHLYIQDWEQESSEGYKKSNLGDQCTHSRGMVPLKHYWPIKDDNKCPSLKFAVEWGNTHTQQAQAIGEAASKFIQEEMEMDYVYDYMFHLLNGYAKLLNFKPTIPSGAVELCTETMACGLSGTQRRFMEESMVKSPSDSNPCIISPPFDPVTLHDLLEEKANSTRQVETWEDQYWKNKNKGE</sequence>
<reference evidence="2 3" key="1">
    <citation type="submission" date="2024-01" db="EMBL/GenBank/DDBJ databases">
        <title>The genomes of 5 underutilized Papilionoideae crops provide insights into root nodulation and disease resistance.</title>
        <authorList>
            <person name="Yuan L."/>
        </authorList>
    </citation>
    <scope>NUCLEOTIDE SEQUENCE [LARGE SCALE GENOMIC DNA]</scope>
    <source>
        <strain evidence="2">LY-2023</strain>
        <tissue evidence="2">Leaf</tissue>
    </source>
</reference>
<keyword evidence="3" id="KW-1185">Reference proteome</keyword>
<dbReference type="EMBL" id="JAYKXN010000004">
    <property type="protein sequence ID" value="KAK7292644.1"/>
    <property type="molecule type" value="Genomic_DNA"/>
</dbReference>
<dbReference type="PANTHER" id="PTHR12203">
    <property type="entry name" value="KDEL LYS-ASP-GLU-LEU CONTAINING - RELATED"/>
    <property type="match status" value="1"/>
</dbReference>
<dbReference type="SMART" id="SM00672">
    <property type="entry name" value="CAP10"/>
    <property type="match status" value="1"/>
</dbReference>
<dbReference type="AlphaFoldDB" id="A0AAN9J8F5"/>
<accession>A0AAN9J8F5</accession>